<feature type="domain" description="HTH merR-type" evidence="4">
    <location>
        <begin position="1"/>
        <end position="69"/>
    </location>
</feature>
<evidence type="ECO:0000313" key="5">
    <source>
        <dbReference type="EMBL" id="GAA0814443.1"/>
    </source>
</evidence>
<evidence type="ECO:0000256" key="2">
    <source>
        <dbReference type="ARBA" id="ARBA00023125"/>
    </source>
</evidence>
<dbReference type="EMBL" id="BAAAFA010000003">
    <property type="protein sequence ID" value="GAA0814443.1"/>
    <property type="molecule type" value="Genomic_DNA"/>
</dbReference>
<dbReference type="Pfam" id="PF09278">
    <property type="entry name" value="MerR-DNA-bind"/>
    <property type="match status" value="1"/>
</dbReference>
<dbReference type="PANTHER" id="PTHR30204">
    <property type="entry name" value="REDOX-CYCLING DRUG-SENSING TRANSCRIPTIONAL ACTIVATOR SOXR"/>
    <property type="match status" value="1"/>
</dbReference>
<dbReference type="SUPFAM" id="SSF46955">
    <property type="entry name" value="Putative DNA-binding domain"/>
    <property type="match status" value="1"/>
</dbReference>
<dbReference type="SMART" id="SM00422">
    <property type="entry name" value="HTH_MERR"/>
    <property type="match status" value="1"/>
</dbReference>
<keyword evidence="3" id="KW-0804">Transcription</keyword>
<gene>
    <name evidence="5" type="primary">zntR_2</name>
    <name evidence="5" type="ORF">GCM10009111_11290</name>
</gene>
<dbReference type="InterPro" id="IPR047057">
    <property type="entry name" value="MerR_fam"/>
</dbReference>
<evidence type="ECO:0000313" key="6">
    <source>
        <dbReference type="Proteomes" id="UP001500021"/>
    </source>
</evidence>
<protein>
    <submittedName>
        <fullName evidence="5">Zn(2+)-responsive transcriptional regulator</fullName>
    </submittedName>
</protein>
<dbReference type="PROSITE" id="PS50937">
    <property type="entry name" value="HTH_MERR_2"/>
    <property type="match status" value="1"/>
</dbReference>
<reference evidence="6" key="1">
    <citation type="journal article" date="2019" name="Int. J. Syst. Evol. Microbiol.">
        <title>The Global Catalogue of Microorganisms (GCM) 10K type strain sequencing project: providing services to taxonomists for standard genome sequencing and annotation.</title>
        <authorList>
            <consortium name="The Broad Institute Genomics Platform"/>
            <consortium name="The Broad Institute Genome Sequencing Center for Infectious Disease"/>
            <person name="Wu L."/>
            <person name="Ma J."/>
        </authorList>
    </citation>
    <scope>NUCLEOTIDE SEQUENCE [LARGE SCALE GENOMIC DNA]</scope>
    <source>
        <strain evidence="6">JCM 15608</strain>
    </source>
</reference>
<dbReference type="InterPro" id="IPR000551">
    <property type="entry name" value="MerR-type_HTH_dom"/>
</dbReference>
<dbReference type="Gene3D" id="1.10.1660.10">
    <property type="match status" value="1"/>
</dbReference>
<evidence type="ECO:0000259" key="4">
    <source>
        <dbReference type="PROSITE" id="PS50937"/>
    </source>
</evidence>
<dbReference type="InterPro" id="IPR015358">
    <property type="entry name" value="Tscrpt_reg_MerR_DNA-bd"/>
</dbReference>
<keyword evidence="6" id="KW-1185">Reference proteome</keyword>
<accession>A0ABP3WFL1</accession>
<evidence type="ECO:0000256" key="3">
    <source>
        <dbReference type="ARBA" id="ARBA00023163"/>
    </source>
</evidence>
<sequence length="135" mass="15404">MKVSQLAKVLNTTPDTVRYYSRIGLIMPIKNTENGYKSYNQQAQQRLKFILSARQLDFSVEEIKEILLVADNGRTACPLVREIVEHRLAETEKKFNDALALRNVLRNAIDDWKSKPDKSPTGDMLCHLIQGGNDE</sequence>
<name>A0ABP3WFL1_9GAMM</name>
<evidence type="ECO:0000256" key="1">
    <source>
        <dbReference type="ARBA" id="ARBA00023015"/>
    </source>
</evidence>
<dbReference type="InterPro" id="IPR009061">
    <property type="entry name" value="DNA-bd_dom_put_sf"/>
</dbReference>
<dbReference type="Proteomes" id="UP001500021">
    <property type="component" value="Unassembled WGS sequence"/>
</dbReference>
<comment type="caution">
    <text evidence="5">The sequence shown here is derived from an EMBL/GenBank/DDBJ whole genome shotgun (WGS) entry which is preliminary data.</text>
</comment>
<dbReference type="Pfam" id="PF00376">
    <property type="entry name" value="MerR"/>
    <property type="match status" value="1"/>
</dbReference>
<dbReference type="RefSeq" id="WP_343816027.1">
    <property type="nucleotide sequence ID" value="NZ_BAAAFA010000003.1"/>
</dbReference>
<organism evidence="5 6">
    <name type="scientific">Colwellia asteriadis</name>
    <dbReference type="NCBI Taxonomy" id="517723"/>
    <lineage>
        <taxon>Bacteria</taxon>
        <taxon>Pseudomonadati</taxon>
        <taxon>Pseudomonadota</taxon>
        <taxon>Gammaproteobacteria</taxon>
        <taxon>Alteromonadales</taxon>
        <taxon>Colwelliaceae</taxon>
        <taxon>Colwellia</taxon>
    </lineage>
</organism>
<keyword evidence="2" id="KW-0238">DNA-binding</keyword>
<keyword evidence="1" id="KW-0805">Transcription regulation</keyword>
<dbReference type="PRINTS" id="PR00040">
    <property type="entry name" value="HTHMERR"/>
</dbReference>
<proteinExistence type="predicted"/>
<dbReference type="PANTHER" id="PTHR30204:SF92">
    <property type="entry name" value="HTH-TYPE TRANSCRIPTIONAL REGULATOR ZNTR"/>
    <property type="match status" value="1"/>
</dbReference>